<accession>A0A6A6QA24</accession>
<keyword evidence="3" id="KW-1185">Reference proteome</keyword>
<evidence type="ECO:0000256" key="1">
    <source>
        <dbReference type="SAM" id="SignalP"/>
    </source>
</evidence>
<dbReference type="Proteomes" id="UP000799750">
    <property type="component" value="Unassembled WGS sequence"/>
</dbReference>
<gene>
    <name evidence="2" type="ORF">BU16DRAFT_227305</name>
</gene>
<reference evidence="2" key="1">
    <citation type="journal article" date="2020" name="Stud. Mycol.">
        <title>101 Dothideomycetes genomes: a test case for predicting lifestyles and emergence of pathogens.</title>
        <authorList>
            <person name="Haridas S."/>
            <person name="Albert R."/>
            <person name="Binder M."/>
            <person name="Bloem J."/>
            <person name="Labutti K."/>
            <person name="Salamov A."/>
            <person name="Andreopoulos B."/>
            <person name="Baker S."/>
            <person name="Barry K."/>
            <person name="Bills G."/>
            <person name="Bluhm B."/>
            <person name="Cannon C."/>
            <person name="Castanera R."/>
            <person name="Culley D."/>
            <person name="Daum C."/>
            <person name="Ezra D."/>
            <person name="Gonzalez J."/>
            <person name="Henrissat B."/>
            <person name="Kuo A."/>
            <person name="Liang C."/>
            <person name="Lipzen A."/>
            <person name="Lutzoni F."/>
            <person name="Magnuson J."/>
            <person name="Mondo S."/>
            <person name="Nolan M."/>
            <person name="Ohm R."/>
            <person name="Pangilinan J."/>
            <person name="Park H.-J."/>
            <person name="Ramirez L."/>
            <person name="Alfaro M."/>
            <person name="Sun H."/>
            <person name="Tritt A."/>
            <person name="Yoshinaga Y."/>
            <person name="Zwiers L.-H."/>
            <person name="Turgeon B."/>
            <person name="Goodwin S."/>
            <person name="Spatafora J."/>
            <person name="Crous P."/>
            <person name="Grigoriev I."/>
        </authorList>
    </citation>
    <scope>NUCLEOTIDE SEQUENCE</scope>
    <source>
        <strain evidence="2">CBS 269.34</strain>
    </source>
</reference>
<sequence length="106" mass="11691">MHRMNFVVASLATAVQLCTRGTLPTCNIARVCSRLSRLHMAKCGGLELRLSPHATSYCKHTLQTLKSSSSTRVRLLEAAQTLMIEVTLVHKWSLGHLLEAPQAHVT</sequence>
<feature type="signal peptide" evidence="1">
    <location>
        <begin position="1"/>
        <end position="20"/>
    </location>
</feature>
<dbReference type="AlphaFoldDB" id="A0A6A6QA24"/>
<keyword evidence="1" id="KW-0732">Signal</keyword>
<evidence type="ECO:0008006" key="4">
    <source>
        <dbReference type="Google" id="ProtNLM"/>
    </source>
</evidence>
<evidence type="ECO:0000313" key="2">
    <source>
        <dbReference type="EMBL" id="KAF2488463.1"/>
    </source>
</evidence>
<feature type="chain" id="PRO_5025559699" description="Secreted protein" evidence="1">
    <location>
        <begin position="21"/>
        <end position="106"/>
    </location>
</feature>
<name>A0A6A6QA24_9PEZI</name>
<evidence type="ECO:0000313" key="3">
    <source>
        <dbReference type="Proteomes" id="UP000799750"/>
    </source>
</evidence>
<organism evidence="2 3">
    <name type="scientific">Lophium mytilinum</name>
    <dbReference type="NCBI Taxonomy" id="390894"/>
    <lineage>
        <taxon>Eukaryota</taxon>
        <taxon>Fungi</taxon>
        <taxon>Dikarya</taxon>
        <taxon>Ascomycota</taxon>
        <taxon>Pezizomycotina</taxon>
        <taxon>Dothideomycetes</taxon>
        <taxon>Pleosporomycetidae</taxon>
        <taxon>Mytilinidiales</taxon>
        <taxon>Mytilinidiaceae</taxon>
        <taxon>Lophium</taxon>
    </lineage>
</organism>
<protein>
    <recommendedName>
        <fullName evidence="4">Secreted protein</fullName>
    </recommendedName>
</protein>
<dbReference type="EMBL" id="MU004203">
    <property type="protein sequence ID" value="KAF2488463.1"/>
    <property type="molecule type" value="Genomic_DNA"/>
</dbReference>
<proteinExistence type="predicted"/>